<keyword evidence="2" id="KW-1185">Reference proteome</keyword>
<organism evidence="1">
    <name type="scientific">Darwinula stevensoni</name>
    <dbReference type="NCBI Taxonomy" id="69355"/>
    <lineage>
        <taxon>Eukaryota</taxon>
        <taxon>Metazoa</taxon>
        <taxon>Ecdysozoa</taxon>
        <taxon>Arthropoda</taxon>
        <taxon>Crustacea</taxon>
        <taxon>Oligostraca</taxon>
        <taxon>Ostracoda</taxon>
        <taxon>Podocopa</taxon>
        <taxon>Podocopida</taxon>
        <taxon>Darwinulocopina</taxon>
        <taxon>Darwinuloidea</taxon>
        <taxon>Darwinulidae</taxon>
        <taxon>Darwinula</taxon>
    </lineage>
</organism>
<dbReference type="AlphaFoldDB" id="A0A7R8X142"/>
<sequence>MWQFEFEDAGHTSTATLLWDWEHMAVAAKEDLELLLTFDEGNQAGQKSMQKVLNELEKPQFSSHMKQSKRPLIQEIRSTPEMGQN</sequence>
<dbReference type="EMBL" id="CAJPEV010000178">
    <property type="protein sequence ID" value="CAG0881870.1"/>
    <property type="molecule type" value="Genomic_DNA"/>
</dbReference>
<dbReference type="EMBL" id="LR899695">
    <property type="protein sequence ID" value="CAD7241790.1"/>
    <property type="molecule type" value="Genomic_DNA"/>
</dbReference>
<gene>
    <name evidence="1" type="ORF">DSTB1V02_LOCUS1770</name>
</gene>
<proteinExistence type="predicted"/>
<accession>A0A7R8X142</accession>
<reference evidence="1" key="1">
    <citation type="submission" date="2020-11" db="EMBL/GenBank/DDBJ databases">
        <authorList>
            <person name="Tran Van P."/>
        </authorList>
    </citation>
    <scope>NUCLEOTIDE SEQUENCE</scope>
</reference>
<name>A0A7R8X142_9CRUS</name>
<evidence type="ECO:0000313" key="1">
    <source>
        <dbReference type="EMBL" id="CAD7241790.1"/>
    </source>
</evidence>
<evidence type="ECO:0000313" key="2">
    <source>
        <dbReference type="Proteomes" id="UP000677054"/>
    </source>
</evidence>
<dbReference type="Proteomes" id="UP000677054">
    <property type="component" value="Unassembled WGS sequence"/>
</dbReference>
<protein>
    <submittedName>
        <fullName evidence="1">Uncharacterized protein</fullName>
    </submittedName>
</protein>